<proteinExistence type="predicted"/>
<organism evidence="1 2">
    <name type="scientific">Paraburkholderia sabiae</name>
    <dbReference type="NCBI Taxonomy" id="273251"/>
    <lineage>
        <taxon>Bacteria</taxon>
        <taxon>Pseudomonadati</taxon>
        <taxon>Pseudomonadota</taxon>
        <taxon>Betaproteobacteria</taxon>
        <taxon>Burkholderiales</taxon>
        <taxon>Burkholderiaceae</taxon>
        <taxon>Paraburkholderia</taxon>
    </lineage>
</organism>
<accession>A0ABU9Q5K2</accession>
<dbReference type="EMBL" id="JAZHGC010000002">
    <property type="protein sequence ID" value="MEM5284694.1"/>
    <property type="molecule type" value="Genomic_DNA"/>
</dbReference>
<comment type="caution">
    <text evidence="1">The sequence shown here is derived from an EMBL/GenBank/DDBJ whole genome shotgun (WGS) entry which is preliminary data.</text>
</comment>
<gene>
    <name evidence="1" type="ORF">V4C55_03200</name>
</gene>
<keyword evidence="2" id="KW-1185">Reference proteome</keyword>
<name>A0ABU9Q5K2_9BURK</name>
<dbReference type="Proteomes" id="UP001494588">
    <property type="component" value="Unassembled WGS sequence"/>
</dbReference>
<dbReference type="RefSeq" id="WP_201648757.1">
    <property type="nucleotide sequence ID" value="NZ_CAJHCS010000003.1"/>
</dbReference>
<evidence type="ECO:0000313" key="1">
    <source>
        <dbReference type="EMBL" id="MEM5284694.1"/>
    </source>
</evidence>
<protein>
    <submittedName>
        <fullName evidence="1">Uncharacterized protein</fullName>
    </submittedName>
</protein>
<evidence type="ECO:0000313" key="2">
    <source>
        <dbReference type="Proteomes" id="UP001494588"/>
    </source>
</evidence>
<sequence>MQEPGDAAYRPALRPTDGLSLTGIIPSHACGITLPRDAFRVAASTRKRFLRFSTSHDFAGRMSQTHAAHDKLSFVPMRAMLPNRTN</sequence>
<reference evidence="1 2" key="1">
    <citation type="submission" date="2024-01" db="EMBL/GenBank/DDBJ databases">
        <title>The diversity of rhizobia nodulating Mimosa spp. in eleven states of Brazil covering several biomes is determined by host plant, location, and edaphic factors.</title>
        <authorList>
            <person name="Rouws L."/>
            <person name="Barauna A."/>
            <person name="Beukes C."/>
            <person name="De Faria S.M."/>
            <person name="Gross E."/>
            <person name="Dos Reis Junior F.B."/>
            <person name="Simon M."/>
            <person name="Maluk M."/>
            <person name="Odee D.W."/>
            <person name="Kenicer G."/>
            <person name="Young J.P.W."/>
            <person name="Reis V.M."/>
            <person name="Zilli J."/>
            <person name="James E.K."/>
        </authorList>
    </citation>
    <scope>NUCLEOTIDE SEQUENCE [LARGE SCALE GENOMIC DNA]</scope>
    <source>
        <strain evidence="1 2">JPY77</strain>
    </source>
</reference>